<evidence type="ECO:0000256" key="1">
    <source>
        <dbReference type="ARBA" id="ARBA00022441"/>
    </source>
</evidence>
<dbReference type="EMBL" id="CAJNOR010020837">
    <property type="protein sequence ID" value="CAF1690851.1"/>
    <property type="molecule type" value="Genomic_DNA"/>
</dbReference>
<dbReference type="SUPFAM" id="SSF117281">
    <property type="entry name" value="Kelch motif"/>
    <property type="match status" value="1"/>
</dbReference>
<evidence type="ECO:0008006" key="5">
    <source>
        <dbReference type="Google" id="ProtNLM"/>
    </source>
</evidence>
<comment type="caution">
    <text evidence="3">The sequence shown here is derived from an EMBL/GenBank/DDBJ whole genome shotgun (WGS) entry which is preliminary data.</text>
</comment>
<evidence type="ECO:0000313" key="4">
    <source>
        <dbReference type="Proteomes" id="UP000663828"/>
    </source>
</evidence>
<dbReference type="InterPro" id="IPR015915">
    <property type="entry name" value="Kelch-typ_b-propeller"/>
</dbReference>
<dbReference type="SMART" id="SM00612">
    <property type="entry name" value="Kelch"/>
    <property type="match status" value="2"/>
</dbReference>
<gene>
    <name evidence="3" type="ORF">XAT740_LOCUS63927</name>
</gene>
<dbReference type="PANTHER" id="PTHR46344:SF27">
    <property type="entry name" value="KELCH REPEAT SUPERFAMILY PROTEIN"/>
    <property type="match status" value="1"/>
</dbReference>
<reference evidence="3" key="1">
    <citation type="submission" date="2021-02" db="EMBL/GenBank/DDBJ databases">
        <authorList>
            <person name="Nowell W R."/>
        </authorList>
    </citation>
    <scope>NUCLEOTIDE SEQUENCE</scope>
</reference>
<keyword evidence="1" id="KW-0880">Kelch repeat</keyword>
<keyword evidence="4" id="KW-1185">Reference proteome</keyword>
<dbReference type="AlphaFoldDB" id="A0A816HXL3"/>
<dbReference type="Gene3D" id="2.120.10.80">
    <property type="entry name" value="Kelch-type beta propeller"/>
    <property type="match status" value="1"/>
</dbReference>
<organism evidence="3 4">
    <name type="scientific">Adineta ricciae</name>
    <name type="common">Rotifer</name>
    <dbReference type="NCBI Taxonomy" id="249248"/>
    <lineage>
        <taxon>Eukaryota</taxon>
        <taxon>Metazoa</taxon>
        <taxon>Spiralia</taxon>
        <taxon>Gnathifera</taxon>
        <taxon>Rotifera</taxon>
        <taxon>Eurotatoria</taxon>
        <taxon>Bdelloidea</taxon>
        <taxon>Adinetida</taxon>
        <taxon>Adinetidae</taxon>
        <taxon>Adineta</taxon>
    </lineage>
</organism>
<sequence length="149" mass="16232">WTMTTDMNDARRFHRASILLNGQRLVTGGYYSIRGDSFLRSAELYDPSTSTWTTKANMNAARVRHTASVLSNGTILVAGGSSVYTYPYSAELYDPSTNNWTMTPNMNAARSGHTASVLSNGKILVTGGSNIDSDSNEYLSSAELYDPLT</sequence>
<name>A0A816HXL3_ADIRI</name>
<feature type="non-terminal residue" evidence="3">
    <location>
        <position position="149"/>
    </location>
</feature>
<feature type="non-terminal residue" evidence="3">
    <location>
        <position position="1"/>
    </location>
</feature>
<keyword evidence="2" id="KW-0677">Repeat</keyword>
<protein>
    <recommendedName>
        <fullName evidence="5">Galactose oxidase</fullName>
    </recommendedName>
</protein>
<dbReference type="Pfam" id="PF01344">
    <property type="entry name" value="Kelch_1"/>
    <property type="match status" value="3"/>
</dbReference>
<dbReference type="PANTHER" id="PTHR46344">
    <property type="entry name" value="OS02G0202900 PROTEIN"/>
    <property type="match status" value="1"/>
</dbReference>
<dbReference type="InterPro" id="IPR006652">
    <property type="entry name" value="Kelch_1"/>
</dbReference>
<accession>A0A816HXL3</accession>
<evidence type="ECO:0000313" key="3">
    <source>
        <dbReference type="EMBL" id="CAF1690851.1"/>
    </source>
</evidence>
<proteinExistence type="predicted"/>
<evidence type="ECO:0000256" key="2">
    <source>
        <dbReference type="ARBA" id="ARBA00022737"/>
    </source>
</evidence>
<dbReference type="Proteomes" id="UP000663828">
    <property type="component" value="Unassembled WGS sequence"/>
</dbReference>